<feature type="compositionally biased region" description="Basic and acidic residues" evidence="14">
    <location>
        <begin position="1007"/>
        <end position="1016"/>
    </location>
</feature>
<evidence type="ECO:0000256" key="5">
    <source>
        <dbReference type="ARBA" id="ARBA00022737"/>
    </source>
</evidence>
<dbReference type="Gene3D" id="2.60.120.200">
    <property type="match status" value="1"/>
</dbReference>
<comment type="subunit">
    <text evidence="12">Homotrimer. Interacts with FBN1, fibronectin and integrins ITGA1/ITGB1 and ITGA2/ITGB1. Integrin ITGA1/ITGB1 binds to a unique site within COL16A1 located close to its C-terminal end between collagenous domains COL1-COL3.</text>
</comment>
<feature type="compositionally biased region" description="Low complexity" evidence="14">
    <location>
        <begin position="762"/>
        <end position="778"/>
    </location>
</feature>
<evidence type="ECO:0000313" key="18">
    <source>
        <dbReference type="Proteomes" id="UP000796761"/>
    </source>
</evidence>
<evidence type="ECO:0000256" key="11">
    <source>
        <dbReference type="ARBA" id="ARBA00057339"/>
    </source>
</evidence>
<evidence type="ECO:0000256" key="15">
    <source>
        <dbReference type="SAM" id="SignalP"/>
    </source>
</evidence>
<dbReference type="InterPro" id="IPR050149">
    <property type="entry name" value="Collagen_superfamily"/>
</dbReference>
<organism evidence="17 18">
    <name type="scientific">Zosterops borbonicus</name>
    <dbReference type="NCBI Taxonomy" id="364589"/>
    <lineage>
        <taxon>Eukaryota</taxon>
        <taxon>Metazoa</taxon>
        <taxon>Chordata</taxon>
        <taxon>Craniata</taxon>
        <taxon>Vertebrata</taxon>
        <taxon>Euteleostomi</taxon>
        <taxon>Archelosauria</taxon>
        <taxon>Archosauria</taxon>
        <taxon>Dinosauria</taxon>
        <taxon>Saurischia</taxon>
        <taxon>Theropoda</taxon>
        <taxon>Coelurosauria</taxon>
        <taxon>Aves</taxon>
        <taxon>Neognathae</taxon>
        <taxon>Neoaves</taxon>
        <taxon>Telluraves</taxon>
        <taxon>Australaves</taxon>
        <taxon>Passeriformes</taxon>
        <taxon>Sylvioidea</taxon>
        <taxon>Zosteropidae</taxon>
        <taxon>Zosterops</taxon>
    </lineage>
</organism>
<evidence type="ECO:0000256" key="9">
    <source>
        <dbReference type="ARBA" id="ARBA00023278"/>
    </source>
</evidence>
<evidence type="ECO:0000256" key="2">
    <source>
        <dbReference type="ARBA" id="ARBA00022525"/>
    </source>
</evidence>
<keyword evidence="4 15" id="KW-0732">Signal</keyword>
<dbReference type="PROSITE" id="PS51257">
    <property type="entry name" value="PROKAR_LIPOPROTEIN"/>
    <property type="match status" value="1"/>
</dbReference>
<keyword evidence="9" id="KW-0379">Hydroxylation</keyword>
<protein>
    <recommendedName>
        <fullName evidence="13">Collagen alpha-1(XVI) chain</fullName>
    </recommendedName>
</protein>
<feature type="compositionally biased region" description="Pro residues" evidence="14">
    <location>
        <begin position="780"/>
        <end position="790"/>
    </location>
</feature>
<dbReference type="Pfam" id="PF01391">
    <property type="entry name" value="Collagen"/>
    <property type="match status" value="4"/>
</dbReference>
<accession>A0A8K1G1W9</accession>
<evidence type="ECO:0000256" key="14">
    <source>
        <dbReference type="SAM" id="MobiDB-lite"/>
    </source>
</evidence>
<feature type="compositionally biased region" description="Low complexity" evidence="14">
    <location>
        <begin position="395"/>
        <end position="406"/>
    </location>
</feature>
<dbReference type="GO" id="GO:0005615">
    <property type="term" value="C:extracellular space"/>
    <property type="evidence" value="ECO:0007669"/>
    <property type="project" value="TreeGrafter"/>
</dbReference>
<evidence type="ECO:0000256" key="10">
    <source>
        <dbReference type="ARBA" id="ARBA00049648"/>
    </source>
</evidence>
<evidence type="ECO:0000256" key="4">
    <source>
        <dbReference type="ARBA" id="ARBA00022729"/>
    </source>
</evidence>
<comment type="similarity">
    <text evidence="10">Belongs to the fibril-associated collagens with interrupted helices (FACIT) family.</text>
</comment>
<evidence type="ECO:0000256" key="6">
    <source>
        <dbReference type="ARBA" id="ARBA00022889"/>
    </source>
</evidence>
<dbReference type="InterPro" id="IPR048287">
    <property type="entry name" value="TSPN-like_N"/>
</dbReference>
<comment type="caution">
    <text evidence="17">The sequence shown here is derived from an EMBL/GenBank/DDBJ whole genome shotgun (WGS) entry which is preliminary data.</text>
</comment>
<gene>
    <name evidence="17" type="ORF">HGM15179_017032</name>
</gene>
<dbReference type="GO" id="GO:0005594">
    <property type="term" value="C:collagen type IX trimer"/>
    <property type="evidence" value="ECO:0007669"/>
    <property type="project" value="TreeGrafter"/>
</dbReference>
<feature type="region of interest" description="Disordered" evidence="14">
    <location>
        <begin position="486"/>
        <end position="506"/>
    </location>
</feature>
<feature type="compositionally biased region" description="Low complexity" evidence="14">
    <location>
        <begin position="851"/>
        <end position="860"/>
    </location>
</feature>
<comment type="function">
    <text evidence="11">Involved in mediating cell attachment and inducing integrin-mediated cellular reactions, such as cell spreading and alterations in cell morphology.</text>
</comment>
<feature type="region of interest" description="Disordered" evidence="14">
    <location>
        <begin position="962"/>
        <end position="1097"/>
    </location>
</feature>
<feature type="signal peptide" evidence="15">
    <location>
        <begin position="1"/>
        <end position="18"/>
    </location>
</feature>
<feature type="compositionally biased region" description="Pro residues" evidence="14">
    <location>
        <begin position="1026"/>
        <end position="1035"/>
    </location>
</feature>
<feature type="region of interest" description="Disordered" evidence="14">
    <location>
        <begin position="752"/>
        <end position="925"/>
    </location>
</feature>
<dbReference type="Proteomes" id="UP000796761">
    <property type="component" value="Unassembled WGS sequence"/>
</dbReference>
<dbReference type="PANTHER" id="PTHR24023:SF372">
    <property type="entry name" value="COLLAGEN ALPHA-1(XVI) CHAIN"/>
    <property type="match status" value="1"/>
</dbReference>
<dbReference type="PANTHER" id="PTHR24023">
    <property type="entry name" value="COLLAGEN ALPHA"/>
    <property type="match status" value="1"/>
</dbReference>
<feature type="compositionally biased region" description="Pro residues" evidence="14">
    <location>
        <begin position="688"/>
        <end position="698"/>
    </location>
</feature>
<keyword evidence="5" id="KW-0677">Repeat</keyword>
<feature type="compositionally biased region" description="Pro residues" evidence="14">
    <location>
        <begin position="816"/>
        <end position="830"/>
    </location>
</feature>
<evidence type="ECO:0000313" key="17">
    <source>
        <dbReference type="EMBL" id="TRZ10074.1"/>
    </source>
</evidence>
<feature type="domain" description="Thrombospondin-like N-terminal" evidence="16">
    <location>
        <begin position="47"/>
        <end position="231"/>
    </location>
</feature>
<dbReference type="AlphaFoldDB" id="A0A8K1G1W9"/>
<keyword evidence="18" id="KW-1185">Reference proteome</keyword>
<dbReference type="GO" id="GO:0030020">
    <property type="term" value="F:extracellular matrix structural constituent conferring tensile strength"/>
    <property type="evidence" value="ECO:0007669"/>
    <property type="project" value="TreeGrafter"/>
</dbReference>
<evidence type="ECO:0000256" key="7">
    <source>
        <dbReference type="ARBA" id="ARBA00023119"/>
    </source>
</evidence>
<sequence length="1097" mass="110619">MRGLWALALAGLVSACQGKELLPAEGELCPQLWDEDLTGDKYENVTGFNLIKRFDLLKISSIKKIQSSRGPAVLRLGTVPLVQPTQQVFPRGLPPAFTMVFTLLLKKNSTGEHWYLFQVTDRQGYPQLSLSVHGPEKSLEFQARAPRTAFISAVFAGKAVASLFDGRWHKVVVAVQGHAVSVHLDCSSISSKPLGPRRALAPEGNTFLGLDAVRGTPVRFDLQQAQIYCDAELARQEGCCEISASGCQTEAPKTRRQAELMQSSNLIEMVPQPEGRVFTRCFCLEEPLGSVSSGTMVVPLCHPPRAPLSPSLCPFGTKGERGLPGTAGGKGEKGDRGMDCVRTHPGSPMQCAEGPRGEKGQRGQVVSDTQLWGQGVGTLWWSPCPGLAMEGPGDPGLVGPEGLAGEPGPPGKPGSPGIGLPGKPVGDRDRVGAVTWWPGVSTGASPALGLPGGHLPAPQPLSHHSTGQGEPCEACPTVPEGMLGAAGIPGPRGEPGAPGRDGISVSLTPGISPCSCSVAGPKATSQPGLSPLQGEQCGQCPPALQALQGTATVVAVPGPPGERGPGGPAGRAGRPGDAGEKGQKGDAGSPGDPGTPGMAGVPGLLGEPGIRGPTGPKGDKGDACQPGPAVPGDLSDVFGIPGKPGDKGDQGPPGIGQPGRPVSVPSPWSQRPGGTMSSGEGMRGPTGMPGPPGPPGPPGIQVRSPHVSPLGAPGSATGCSHPWGPVPIPRDLFPFPGWVGHLSPPCLPCHHAPSLSSSPCLPQGDPGPMGPQGRQGPPGLIGPPGSPGQPGPAGLAGVGVKGERGSVGERGLPGMPGQPGPPGHPGPPVSAPWWGHPYHVAPVFQGPPGKPGIAGPAGQKGDAGSPGERGYPGEKGRAGMPGGPGKSGSMGLVGPRGPAGERGPPGSPGPAGSPGLPGPPGMMGDVVNYDEVKRFIRQELNKMFDERMAYYTSRLHFPVEMVAAPGRPGPPGKDGLPGRPGPPGSPGMPGQIGREGRQGVPGMRGEPGAKGEKGEKGVGLMGDSGPPGPPGPQGPPGYGKMGPPGPVGQQGIPGIPGPPGATGQPGKTGHCSPAECLGAVPMEQPLFQPKNVKGPFG</sequence>
<dbReference type="SMART" id="SM00210">
    <property type="entry name" value="TSPN"/>
    <property type="match status" value="1"/>
</dbReference>
<evidence type="ECO:0000259" key="16">
    <source>
        <dbReference type="SMART" id="SM00210"/>
    </source>
</evidence>
<evidence type="ECO:0000256" key="8">
    <source>
        <dbReference type="ARBA" id="ARBA00023180"/>
    </source>
</evidence>
<dbReference type="OrthoDB" id="8939548at2759"/>
<dbReference type="InterPro" id="IPR013320">
    <property type="entry name" value="ConA-like_dom_sf"/>
</dbReference>
<name>A0A8K1G1W9_9PASS</name>
<keyword evidence="8" id="KW-0325">Glycoprotein</keyword>
<reference evidence="17" key="1">
    <citation type="submission" date="2019-04" db="EMBL/GenBank/DDBJ databases">
        <title>Genome assembly of Zosterops borbonicus 15179.</title>
        <authorList>
            <person name="Leroy T."/>
            <person name="Anselmetti Y."/>
            <person name="Tilak M.-K."/>
            <person name="Nabholz B."/>
        </authorList>
    </citation>
    <scope>NUCLEOTIDE SEQUENCE</scope>
    <source>
        <strain evidence="17">HGM_15179</strain>
        <tissue evidence="17">Muscle</tissue>
    </source>
</reference>
<keyword evidence="6" id="KW-0130">Cell adhesion</keyword>
<dbReference type="InterPro" id="IPR008160">
    <property type="entry name" value="Collagen"/>
</dbReference>
<evidence type="ECO:0000256" key="3">
    <source>
        <dbReference type="ARBA" id="ARBA00022530"/>
    </source>
</evidence>
<dbReference type="SUPFAM" id="SSF49899">
    <property type="entry name" value="Concanavalin A-like lectins/glucanases"/>
    <property type="match status" value="1"/>
</dbReference>
<feature type="region of interest" description="Disordered" evidence="14">
    <location>
        <begin position="394"/>
        <end position="423"/>
    </location>
</feature>
<feature type="compositionally biased region" description="Gly residues" evidence="14">
    <location>
        <begin position="879"/>
        <end position="888"/>
    </location>
</feature>
<feature type="compositionally biased region" description="Low complexity" evidence="14">
    <location>
        <begin position="486"/>
        <end position="502"/>
    </location>
</feature>
<feature type="compositionally biased region" description="Low complexity" evidence="14">
    <location>
        <begin position="889"/>
        <end position="904"/>
    </location>
</feature>
<feature type="region of interest" description="Disordered" evidence="14">
    <location>
        <begin position="554"/>
        <end position="722"/>
    </location>
</feature>
<dbReference type="GO" id="GO:0030198">
    <property type="term" value="P:extracellular matrix organization"/>
    <property type="evidence" value="ECO:0007669"/>
    <property type="project" value="TreeGrafter"/>
</dbReference>
<dbReference type="GO" id="GO:0007155">
    <property type="term" value="P:cell adhesion"/>
    <property type="evidence" value="ECO:0007669"/>
    <property type="project" value="UniProtKB-KW"/>
</dbReference>
<evidence type="ECO:0000256" key="12">
    <source>
        <dbReference type="ARBA" id="ARBA00063879"/>
    </source>
</evidence>
<comment type="subcellular location">
    <subcellularLocation>
        <location evidence="1">Secreted</location>
        <location evidence="1">Extracellular space</location>
        <location evidence="1">Extracellular matrix</location>
    </subcellularLocation>
</comment>
<proteinExistence type="inferred from homology"/>
<keyword evidence="3" id="KW-0272">Extracellular matrix</keyword>
<feature type="chain" id="PRO_5035453100" description="Collagen alpha-1(XVI) chain" evidence="15">
    <location>
        <begin position="19"/>
        <end position="1097"/>
    </location>
</feature>
<evidence type="ECO:0000256" key="1">
    <source>
        <dbReference type="ARBA" id="ARBA00004498"/>
    </source>
</evidence>
<keyword evidence="7" id="KW-0176">Collagen</keyword>
<dbReference type="FunFam" id="2.60.120.200:FF:000094">
    <property type="entry name" value="Collagen type XVI alpha 1 chain"/>
    <property type="match status" value="1"/>
</dbReference>
<dbReference type="EMBL" id="SWJQ01000943">
    <property type="protein sequence ID" value="TRZ10074.1"/>
    <property type="molecule type" value="Genomic_DNA"/>
</dbReference>
<keyword evidence="2" id="KW-0964">Secreted</keyword>
<evidence type="ECO:0000256" key="13">
    <source>
        <dbReference type="ARBA" id="ARBA00074547"/>
    </source>
</evidence>